<organism evidence="3 4">
    <name type="scientific">Azospirillum lipoferum</name>
    <dbReference type="NCBI Taxonomy" id="193"/>
    <lineage>
        <taxon>Bacteria</taxon>
        <taxon>Pseudomonadati</taxon>
        <taxon>Pseudomonadota</taxon>
        <taxon>Alphaproteobacteria</taxon>
        <taxon>Rhodospirillales</taxon>
        <taxon>Azospirillaceae</taxon>
        <taxon>Azospirillum</taxon>
    </lineage>
</organism>
<dbReference type="Pfam" id="PF01841">
    <property type="entry name" value="Transglut_core"/>
    <property type="match status" value="1"/>
</dbReference>
<accession>A0A5A9GH01</accession>
<evidence type="ECO:0000256" key="1">
    <source>
        <dbReference type="SAM" id="MobiDB-lite"/>
    </source>
</evidence>
<name>A0A5A9GH01_AZOLI</name>
<dbReference type="AlphaFoldDB" id="A0A5A9GH01"/>
<evidence type="ECO:0000259" key="2">
    <source>
        <dbReference type="SMART" id="SM00460"/>
    </source>
</evidence>
<dbReference type="EMBL" id="VTTN01000010">
    <property type="protein sequence ID" value="KAA0593701.1"/>
    <property type="molecule type" value="Genomic_DNA"/>
</dbReference>
<feature type="region of interest" description="Disordered" evidence="1">
    <location>
        <begin position="26"/>
        <end position="50"/>
    </location>
</feature>
<dbReference type="InterPro" id="IPR038765">
    <property type="entry name" value="Papain-like_cys_pep_sf"/>
</dbReference>
<dbReference type="SUPFAM" id="SSF54001">
    <property type="entry name" value="Cysteine proteinases"/>
    <property type="match status" value="1"/>
</dbReference>
<proteinExistence type="predicted"/>
<gene>
    <name evidence="3" type="ORF">FZ942_22670</name>
</gene>
<protein>
    <submittedName>
        <fullName evidence="3">Transglutaminase domain-containing protein</fullName>
    </submittedName>
</protein>
<dbReference type="Proteomes" id="UP000324927">
    <property type="component" value="Unassembled WGS sequence"/>
</dbReference>
<evidence type="ECO:0000313" key="4">
    <source>
        <dbReference type="Proteomes" id="UP000324927"/>
    </source>
</evidence>
<evidence type="ECO:0000313" key="3">
    <source>
        <dbReference type="EMBL" id="KAA0593701.1"/>
    </source>
</evidence>
<dbReference type="Gene3D" id="3.10.620.30">
    <property type="match status" value="1"/>
</dbReference>
<reference evidence="3 4" key="1">
    <citation type="submission" date="2019-08" db="EMBL/GenBank/DDBJ databases">
        <authorList>
            <person name="Grouzdev D."/>
            <person name="Tikhonova E."/>
            <person name="Kravchenko I."/>
        </authorList>
    </citation>
    <scope>NUCLEOTIDE SEQUENCE [LARGE SCALE GENOMIC DNA]</scope>
    <source>
        <strain evidence="3 4">59b</strain>
    </source>
</reference>
<dbReference type="RefSeq" id="WP_149233367.1">
    <property type="nucleotide sequence ID" value="NZ_JALJXJ010000024.1"/>
</dbReference>
<dbReference type="OrthoDB" id="6126963at2"/>
<sequence>MHNPDDQQIIQAIAFLLTLPARQHLLRGDQRRTRQRSSPSSPDHRSWMGMVTAEEPGLPIAIAEPEPRLRTIRLRNPSMHTATITGFRSGGWTTPWTRSQLLESIGATGLSQRQAAFAVWQYIARSGVRGSPSIGQKHRRDPIPFLCLYGGDCNDFATVYCTIAHACGLEARVAVYDGHGAPEVRIDGRWVILDPNLVTFTRDQRTGLLDGANSITRERLEESRYGYPVATLDNADTPLLSHQWKHYNAIFATRSFSLAPPEEAAWHELSLSLAPGDDLSFHADLDGMAPPFFCNGETLNAPSQASYRLIRRMAKEAGAPLDLTVAVPFPILDAMLEVSAFSDSEWPETFRIGLSASGQEIGSLVIEERHFIGRNHFEVPLGEAVAPGRAREPFMDLQVVLPQFLGPLAVEAKLTVIGSVLAAALPQLCHGDSTIEVLGEFETLELTVEGSERAIDCEPVPAPTLHPPVIRQPGDEPGQDGSVELSWEGDPLFAYEVMLCCDEHFIEPILPQYMRIVDKASLTVPLRHLSGVPDIFWRVRAVTGPYAYGPPASMRLDLPTDLVVAPAPPVPEQQFVCGIREEFRLPD</sequence>
<dbReference type="InterPro" id="IPR002931">
    <property type="entry name" value="Transglutaminase-like"/>
</dbReference>
<dbReference type="SMART" id="SM00460">
    <property type="entry name" value="TGc"/>
    <property type="match status" value="1"/>
</dbReference>
<feature type="domain" description="Transglutaminase-like" evidence="2">
    <location>
        <begin position="145"/>
        <end position="197"/>
    </location>
</feature>
<comment type="caution">
    <text evidence="3">The sequence shown here is derived from an EMBL/GenBank/DDBJ whole genome shotgun (WGS) entry which is preliminary data.</text>
</comment>
<keyword evidence="4" id="KW-1185">Reference proteome</keyword>